<dbReference type="InterPro" id="IPR044053">
    <property type="entry name" value="AsaB-like"/>
</dbReference>
<organism evidence="3 4">
    <name type="scientific">Zasmidium cellare</name>
    <name type="common">Wine cellar mold</name>
    <name type="synonym">Racodium cellare</name>
    <dbReference type="NCBI Taxonomy" id="395010"/>
    <lineage>
        <taxon>Eukaryota</taxon>
        <taxon>Fungi</taxon>
        <taxon>Dikarya</taxon>
        <taxon>Ascomycota</taxon>
        <taxon>Pezizomycotina</taxon>
        <taxon>Dothideomycetes</taxon>
        <taxon>Dothideomycetidae</taxon>
        <taxon>Mycosphaerellales</taxon>
        <taxon>Mycosphaerellaceae</taxon>
        <taxon>Zasmidium</taxon>
    </lineage>
</organism>
<sequence>MGSIGNDPIADKGTFIVPIFDGEPHSDPFTRPYGAPPKPKASGSVTVPLVDFRNQVFNAAAGGDYRQDEAFMRSHGFTAVKHTSSIKDIEGFRDGETMKNVYYGEIEDLVKRVTGCKDVFINSSTCRGGAPPTNLDETRAFKHGMLTKDQQAEVDMKKTFHRPGPPLQPIRMPHCDSTALGGRQTVRSMNEEVTQLAEKAGILAAEEDISGRASLQADRKGDRQAFEEQYNGNAVGKLGPRYAAFSIWRPMKTVTRDPLAMTPWSHASNRADFVVEPYDNRVPGYKGDWKKEFAMLKIRPEAAEDKSEKDLKFFYISNMEPDEVLFVKLFDTAGLGSNASEEVGCLHGSPDLGDVAYGESRESVEVRLKKQQKVDSE</sequence>
<dbReference type="EMBL" id="JAXOVC010000002">
    <property type="protein sequence ID" value="KAK4506268.1"/>
    <property type="molecule type" value="Genomic_DNA"/>
</dbReference>
<name>A0ABR0EYI9_ZASCE</name>
<dbReference type="Proteomes" id="UP001305779">
    <property type="component" value="Unassembled WGS sequence"/>
</dbReference>
<keyword evidence="4" id="KW-1185">Reference proteome</keyword>
<protein>
    <submittedName>
        <fullName evidence="3">Uncharacterized protein</fullName>
    </submittedName>
</protein>
<reference evidence="3 4" key="1">
    <citation type="journal article" date="2023" name="G3 (Bethesda)">
        <title>A chromosome-level genome assembly of Zasmidium syzygii isolated from banana leaves.</title>
        <authorList>
            <person name="van Westerhoven A.C."/>
            <person name="Mehrabi R."/>
            <person name="Talebi R."/>
            <person name="Steentjes M.B.F."/>
            <person name="Corcolon B."/>
            <person name="Chong P.A."/>
            <person name="Kema G.H.J."/>
            <person name="Seidl M.F."/>
        </authorList>
    </citation>
    <scope>NUCLEOTIDE SEQUENCE [LARGE SCALE GENOMIC DNA]</scope>
    <source>
        <strain evidence="3 4">P124</strain>
    </source>
</reference>
<comment type="similarity">
    <text evidence="2">Belongs to the asaB hydroxylase/desaturase family.</text>
</comment>
<keyword evidence="1" id="KW-0560">Oxidoreductase</keyword>
<gene>
    <name evidence="3" type="ORF">PRZ48_004233</name>
</gene>
<evidence type="ECO:0000313" key="4">
    <source>
        <dbReference type="Proteomes" id="UP001305779"/>
    </source>
</evidence>
<evidence type="ECO:0000256" key="2">
    <source>
        <dbReference type="ARBA" id="ARBA00023604"/>
    </source>
</evidence>
<evidence type="ECO:0000313" key="3">
    <source>
        <dbReference type="EMBL" id="KAK4506268.1"/>
    </source>
</evidence>
<evidence type="ECO:0000256" key="1">
    <source>
        <dbReference type="ARBA" id="ARBA00023002"/>
    </source>
</evidence>
<comment type="caution">
    <text evidence="3">The sequence shown here is derived from an EMBL/GenBank/DDBJ whole genome shotgun (WGS) entry which is preliminary data.</text>
</comment>
<dbReference type="PANTHER" id="PTHR34598:SF3">
    <property type="entry name" value="OXIDOREDUCTASE AN1597"/>
    <property type="match status" value="1"/>
</dbReference>
<proteinExistence type="inferred from homology"/>
<dbReference type="PANTHER" id="PTHR34598">
    <property type="entry name" value="BLL6449 PROTEIN"/>
    <property type="match status" value="1"/>
</dbReference>
<accession>A0ABR0EYI9</accession>